<organism evidence="1">
    <name type="scientific">freshwater metagenome</name>
    <dbReference type="NCBI Taxonomy" id="449393"/>
    <lineage>
        <taxon>unclassified sequences</taxon>
        <taxon>metagenomes</taxon>
        <taxon>ecological metagenomes</taxon>
    </lineage>
</organism>
<proteinExistence type="predicted"/>
<name>A0A6J7VLE3_9ZZZZ</name>
<dbReference type="AlphaFoldDB" id="A0A6J7VLE3"/>
<protein>
    <submittedName>
        <fullName evidence="1">Unannotated protein</fullName>
    </submittedName>
</protein>
<accession>A0A6J7VLE3</accession>
<evidence type="ECO:0000313" key="1">
    <source>
        <dbReference type="EMBL" id="CAB5078182.1"/>
    </source>
</evidence>
<gene>
    <name evidence="1" type="ORF">UFOPK4367_01532</name>
</gene>
<dbReference type="EMBL" id="CAFBRC010000154">
    <property type="protein sequence ID" value="CAB5078182.1"/>
    <property type="molecule type" value="Genomic_DNA"/>
</dbReference>
<reference evidence="1" key="1">
    <citation type="submission" date="2020-05" db="EMBL/GenBank/DDBJ databases">
        <authorList>
            <person name="Chiriac C."/>
            <person name="Salcher M."/>
            <person name="Ghai R."/>
            <person name="Kavagutti S V."/>
        </authorList>
    </citation>
    <scope>NUCLEOTIDE SEQUENCE</scope>
</reference>
<sequence length="151" mass="16909">MVESFDGLWHHAVIGCNHQDRDVGDLGTTSTHSGERFVTGGVNECDGTTDTFMHTVYLVGTNVLRDSTCLAANHFGLANRIEHASLTVINVTHDSNDGWTRHQLRIFDSGNLGFKVDIELFEEFLIFIFGRDDLNGVTKFSTEQHESVFIY</sequence>